<dbReference type="GO" id="GO:0000938">
    <property type="term" value="C:GARP complex"/>
    <property type="evidence" value="ECO:0007669"/>
    <property type="project" value="InterPro"/>
</dbReference>
<dbReference type="InterPro" id="IPR007234">
    <property type="entry name" value="Vps53_N"/>
</dbReference>
<name>A0AA36HUB4_9DINO</name>
<dbReference type="EMBL" id="CAUJNA010000325">
    <property type="protein sequence ID" value="CAJ1375503.1"/>
    <property type="molecule type" value="Genomic_DNA"/>
</dbReference>
<protein>
    <recommendedName>
        <fullName evidence="2">Vps53 N-terminal domain-containing protein</fullName>
    </recommendedName>
</protein>
<sequence>MDDDLEDDFDAVACEDDPLDAENFNAIDYINKQFPNEDSLTGLAGFIGQLKSQEREIEGSIRKAIRRQAAFGHRAKADLGDAKLAVRELFERIKAIRAKAEQSEDLVSDVCRDIKSLDIAKRNLTLTVTALKRLVMLVTALEQLRSTAECRHYDQASGLIHAVEELSGHFQELSHVARVADLLERKAAVLSDLKQQILDDYLCLHGGIGSASRLELLPEGWGTAAAKCVEALGPGMKREVVTQFCLRTLEGYKDIFQPPKEASGLETAERRFAWLKRTLREYDDKYKSQFPESWRVPCGLCDLFCHVTRQHLVEILDISHHTVDPELMVRVLLKSIEFENELARKWSDAPDEEADVPDSGSNSAMLGLKYPDVLSAKAGGKVSSSAKSSVAKDGRSDQFAPRFRGIISECFDAYLSTWVKHEEKQLLEVLQALAVNDKMVGQDDNDEDDEDEVQQRYLYKSAPEIFAAMRGSMQECARFSTHNTLFDVFQVFRKIMSQYASKLSNLLPAGHKACDAEGVKSVCCVIGTAEYCDETLPLLEESLLKIISSDFQERICFQDEQEVLRNLVNRANDALVQSVSCSLDEAFGSMTRTNWAAFSQDVGDHSAFVGDISEKLPKQFEPIAAHLSKIHYRFFCDKFVQSFVARFVAEVYKCKKISERGAQQLLLDTALIKTTLLEAPVVAGHGRQMPTAYSNYVLREMGKAEIMLKVLSSPDVDAASITAMLGDSSEDPVVQQLLALRAGDASSSAGSVEQQFRQEADRFAAAGVGTSGKAALHWREHSTFDTLAAFFFFFFFFGWGFRFPLHFFFSQVPSIGSTMNYLGDALNKGARASEDLKKISGDMKKNFQKLGFPSSLGVNFGNMGKKGGTG</sequence>
<evidence type="ECO:0000313" key="4">
    <source>
        <dbReference type="Proteomes" id="UP001178507"/>
    </source>
</evidence>
<evidence type="ECO:0000259" key="2">
    <source>
        <dbReference type="Pfam" id="PF04100"/>
    </source>
</evidence>
<dbReference type="Proteomes" id="UP001178507">
    <property type="component" value="Unassembled WGS sequence"/>
</dbReference>
<dbReference type="AlphaFoldDB" id="A0AA36HUB4"/>
<dbReference type="PANTHER" id="PTHR12820:SF0">
    <property type="entry name" value="VACUOLAR PROTEIN SORTING-ASSOCIATED PROTEIN 53 HOMOLOG"/>
    <property type="match status" value="1"/>
</dbReference>
<comment type="caution">
    <text evidence="3">The sequence shown here is derived from an EMBL/GenBank/DDBJ whole genome shotgun (WGS) entry which is preliminary data.</text>
</comment>
<dbReference type="Pfam" id="PF04100">
    <property type="entry name" value="Vps53_N"/>
    <property type="match status" value="1"/>
</dbReference>
<feature type="transmembrane region" description="Helical" evidence="1">
    <location>
        <begin position="787"/>
        <end position="809"/>
    </location>
</feature>
<keyword evidence="1" id="KW-0472">Membrane</keyword>
<gene>
    <name evidence="3" type="ORF">EVOR1521_LOCUS4766</name>
</gene>
<evidence type="ECO:0000313" key="3">
    <source>
        <dbReference type="EMBL" id="CAJ1375503.1"/>
    </source>
</evidence>
<dbReference type="GO" id="GO:0042147">
    <property type="term" value="P:retrograde transport, endosome to Golgi"/>
    <property type="evidence" value="ECO:0007669"/>
    <property type="project" value="InterPro"/>
</dbReference>
<feature type="domain" description="Vps53 N-terminal" evidence="2">
    <location>
        <begin position="23"/>
        <end position="435"/>
    </location>
</feature>
<proteinExistence type="predicted"/>
<evidence type="ECO:0000256" key="1">
    <source>
        <dbReference type="SAM" id="Phobius"/>
    </source>
</evidence>
<organism evidence="3 4">
    <name type="scientific">Effrenium voratum</name>
    <dbReference type="NCBI Taxonomy" id="2562239"/>
    <lineage>
        <taxon>Eukaryota</taxon>
        <taxon>Sar</taxon>
        <taxon>Alveolata</taxon>
        <taxon>Dinophyceae</taxon>
        <taxon>Suessiales</taxon>
        <taxon>Symbiodiniaceae</taxon>
        <taxon>Effrenium</taxon>
    </lineage>
</organism>
<accession>A0AA36HUB4</accession>
<dbReference type="InterPro" id="IPR039766">
    <property type="entry name" value="Vps53"/>
</dbReference>
<keyword evidence="1" id="KW-0812">Transmembrane</keyword>
<reference evidence="3" key="1">
    <citation type="submission" date="2023-08" db="EMBL/GenBank/DDBJ databases">
        <authorList>
            <person name="Chen Y."/>
            <person name="Shah S."/>
            <person name="Dougan E. K."/>
            <person name="Thang M."/>
            <person name="Chan C."/>
        </authorList>
    </citation>
    <scope>NUCLEOTIDE SEQUENCE</scope>
</reference>
<keyword evidence="1" id="KW-1133">Transmembrane helix</keyword>
<dbReference type="GO" id="GO:0005829">
    <property type="term" value="C:cytosol"/>
    <property type="evidence" value="ECO:0007669"/>
    <property type="project" value="GOC"/>
</dbReference>
<keyword evidence="4" id="KW-1185">Reference proteome</keyword>
<dbReference type="PANTHER" id="PTHR12820">
    <property type="entry name" value="VACUOLAR SORTING PROTEIN 53"/>
    <property type="match status" value="1"/>
</dbReference>